<feature type="compositionally biased region" description="Low complexity" evidence="2">
    <location>
        <begin position="117"/>
        <end position="128"/>
    </location>
</feature>
<dbReference type="Gene3D" id="1.20.1280.50">
    <property type="match status" value="1"/>
</dbReference>
<dbReference type="PROSITE" id="PS50181">
    <property type="entry name" value="FBOX"/>
    <property type="match status" value="1"/>
</dbReference>
<dbReference type="InterPro" id="IPR045464">
    <property type="entry name" value="Hrt3/FBXO9_C"/>
</dbReference>
<dbReference type="AlphaFoldDB" id="A0A9W8DYW2"/>
<dbReference type="PANTHER" id="PTHR12874">
    <property type="entry name" value="F-BOX ONLY PROTEIN 48-RELATED"/>
    <property type="match status" value="1"/>
</dbReference>
<evidence type="ECO:0000313" key="4">
    <source>
        <dbReference type="EMBL" id="KAJ1924104.1"/>
    </source>
</evidence>
<dbReference type="Proteomes" id="UP001150569">
    <property type="component" value="Unassembled WGS sequence"/>
</dbReference>
<reference evidence="4" key="1">
    <citation type="submission" date="2022-07" db="EMBL/GenBank/DDBJ databases">
        <title>Phylogenomic reconstructions and comparative analyses of Kickxellomycotina fungi.</title>
        <authorList>
            <person name="Reynolds N.K."/>
            <person name="Stajich J.E."/>
            <person name="Barry K."/>
            <person name="Grigoriev I.V."/>
            <person name="Crous P."/>
            <person name="Smith M.E."/>
        </authorList>
    </citation>
    <scope>NUCLEOTIDE SEQUENCE</scope>
    <source>
        <strain evidence="4">RSA 861</strain>
    </source>
</reference>
<feature type="region of interest" description="Disordered" evidence="2">
    <location>
        <begin position="317"/>
        <end position="338"/>
    </location>
</feature>
<feature type="compositionally biased region" description="Polar residues" evidence="2">
    <location>
        <begin position="328"/>
        <end position="338"/>
    </location>
</feature>
<evidence type="ECO:0000256" key="2">
    <source>
        <dbReference type="SAM" id="MobiDB-lite"/>
    </source>
</evidence>
<dbReference type="InterPro" id="IPR036047">
    <property type="entry name" value="F-box-like_dom_sf"/>
</dbReference>
<dbReference type="GO" id="GO:0005737">
    <property type="term" value="C:cytoplasm"/>
    <property type="evidence" value="ECO:0007669"/>
    <property type="project" value="TreeGrafter"/>
</dbReference>
<dbReference type="SUPFAM" id="SSF81383">
    <property type="entry name" value="F-box domain"/>
    <property type="match status" value="1"/>
</dbReference>
<dbReference type="OrthoDB" id="2117972at2759"/>
<sequence length="533" mass="60213">MADQPPGDNQIDLDAFRRQWQAEVRAKRTGKDVTRADATSSQGSALPESLRQLLKGHEPLSRREEEALTLYIQAVTFEQESQLGEALNHYQRAFKRYSHVDELYRKLVVPLPAQTKATVPSSAPTTTANNLLPPARPSAAPTKVQSATRPAALASAGATPDDQDLAALVAQVESASEYETAADRDVDQLIKQLCNARLDTVPAPTPASAHQPFYFASLPPELLLVILRHLLTLDVASVANFSRVCQMFRCLARDASLWCWACEFVFSSPVFADVSDSPAATTIPALMMNVASAADWDILESSINTAPSRQERSVFKGRLDTAKPTPASPTITPSGPLTATDSALSELEPVRAYQVRRYLNDLATTRYAHDWRRFYMDRPRVRWDGMYTSTCCYIRQGRTEDVWHQPVHVVTYFRYLRFYRDGRCIKYLTTDEPRSVTRSLHWDIARPLKGIMRGRYVVHDGNRVVVILRDPAKPAKSFRIDLQIKSTSRGRHNRLSWQRYVSYDTARDNEESEYALDNFQPFYFSRVRSYSAI</sequence>
<dbReference type="Pfam" id="PF19270">
    <property type="entry name" value="FBO_C"/>
    <property type="match status" value="1"/>
</dbReference>
<feature type="domain" description="F-box" evidence="3">
    <location>
        <begin position="212"/>
        <end position="258"/>
    </location>
</feature>
<evidence type="ECO:0000256" key="1">
    <source>
        <dbReference type="ARBA" id="ARBA00022786"/>
    </source>
</evidence>
<dbReference type="Pfam" id="PF12937">
    <property type="entry name" value="F-box-like"/>
    <property type="match status" value="1"/>
</dbReference>
<dbReference type="GO" id="GO:0031146">
    <property type="term" value="P:SCF-dependent proteasomal ubiquitin-dependent protein catabolic process"/>
    <property type="evidence" value="ECO:0007669"/>
    <property type="project" value="TreeGrafter"/>
</dbReference>
<dbReference type="InterPro" id="IPR001810">
    <property type="entry name" value="F-box_dom"/>
</dbReference>
<protein>
    <submittedName>
        <fullName evidence="4">F-box only protein 9</fullName>
    </submittedName>
</protein>
<proteinExistence type="predicted"/>
<evidence type="ECO:0000313" key="5">
    <source>
        <dbReference type="Proteomes" id="UP001150569"/>
    </source>
</evidence>
<organism evidence="4 5">
    <name type="scientific">Tieghemiomyces parasiticus</name>
    <dbReference type="NCBI Taxonomy" id="78921"/>
    <lineage>
        <taxon>Eukaryota</taxon>
        <taxon>Fungi</taxon>
        <taxon>Fungi incertae sedis</taxon>
        <taxon>Zoopagomycota</taxon>
        <taxon>Kickxellomycotina</taxon>
        <taxon>Dimargaritomycetes</taxon>
        <taxon>Dimargaritales</taxon>
        <taxon>Dimargaritaceae</taxon>
        <taxon>Tieghemiomyces</taxon>
    </lineage>
</organism>
<name>A0A9W8DYW2_9FUNG</name>
<comment type="caution">
    <text evidence="4">The sequence shown here is derived from an EMBL/GenBank/DDBJ whole genome shotgun (WGS) entry which is preliminary data.</text>
</comment>
<evidence type="ECO:0000259" key="3">
    <source>
        <dbReference type="PROSITE" id="PS50181"/>
    </source>
</evidence>
<feature type="region of interest" description="Disordered" evidence="2">
    <location>
        <begin position="27"/>
        <end position="47"/>
    </location>
</feature>
<accession>A0A9W8DYW2</accession>
<dbReference type="EMBL" id="JANBPT010000292">
    <property type="protein sequence ID" value="KAJ1924104.1"/>
    <property type="molecule type" value="Genomic_DNA"/>
</dbReference>
<keyword evidence="1" id="KW-0833">Ubl conjugation pathway</keyword>
<dbReference type="GO" id="GO:0019005">
    <property type="term" value="C:SCF ubiquitin ligase complex"/>
    <property type="evidence" value="ECO:0007669"/>
    <property type="project" value="TreeGrafter"/>
</dbReference>
<feature type="region of interest" description="Disordered" evidence="2">
    <location>
        <begin position="117"/>
        <end position="142"/>
    </location>
</feature>
<gene>
    <name evidence="4" type="primary">FBXO9</name>
    <name evidence="4" type="ORF">IWQ60_005432</name>
</gene>
<keyword evidence="5" id="KW-1185">Reference proteome</keyword>
<dbReference type="PANTHER" id="PTHR12874:SF9">
    <property type="entry name" value="F-BOX ONLY PROTEIN 48"/>
    <property type="match status" value="1"/>
</dbReference>